<evidence type="ECO:0000259" key="1">
    <source>
        <dbReference type="Pfam" id="PF13847"/>
    </source>
</evidence>
<organism evidence="2 3">
    <name type="scientific">Amycolatopsis silviterrae</name>
    <dbReference type="NCBI Taxonomy" id="1656914"/>
    <lineage>
        <taxon>Bacteria</taxon>
        <taxon>Bacillati</taxon>
        <taxon>Actinomycetota</taxon>
        <taxon>Actinomycetes</taxon>
        <taxon>Pseudonocardiales</taxon>
        <taxon>Pseudonocardiaceae</taxon>
        <taxon>Amycolatopsis</taxon>
    </lineage>
</organism>
<keyword evidence="2" id="KW-0489">Methyltransferase</keyword>
<dbReference type="PANTHER" id="PTHR43861">
    <property type="entry name" value="TRANS-ACONITATE 2-METHYLTRANSFERASE-RELATED"/>
    <property type="match status" value="1"/>
</dbReference>
<reference evidence="3" key="1">
    <citation type="journal article" date="2019" name="Int. J. Syst. Evol. Microbiol.">
        <title>The Global Catalogue of Microorganisms (GCM) 10K type strain sequencing project: providing services to taxonomists for standard genome sequencing and annotation.</title>
        <authorList>
            <consortium name="The Broad Institute Genomics Platform"/>
            <consortium name="The Broad Institute Genome Sequencing Center for Infectious Disease"/>
            <person name="Wu L."/>
            <person name="Ma J."/>
        </authorList>
    </citation>
    <scope>NUCLEOTIDE SEQUENCE [LARGE SCALE GENOMIC DNA]</scope>
    <source>
        <strain evidence="3">CGMCC 4.7641</strain>
    </source>
</reference>
<keyword evidence="2" id="KW-0808">Transferase</keyword>
<feature type="domain" description="Methyltransferase" evidence="1">
    <location>
        <begin position="37"/>
        <end position="147"/>
    </location>
</feature>
<dbReference type="RefSeq" id="WP_378312696.1">
    <property type="nucleotide sequence ID" value="NZ_JBHUKS010000035.1"/>
</dbReference>
<protein>
    <submittedName>
        <fullName evidence="2">Class I SAM-dependent methyltransferase</fullName>
        <ecNumber evidence="2">2.1.1.-</ecNumber>
    </submittedName>
</protein>
<dbReference type="EC" id="2.1.1.-" evidence="2"/>
<gene>
    <name evidence="2" type="ORF">ACFSVL_41170</name>
</gene>
<sequence length="271" mass="29569">MPSDDAYGQGHAESVVRSQHWRTVGNSAAYLAAELRPGRSVLDVGCGPGTITVDIARRVAPGEVLGIDLSEAVLEQARAHAEREGVANVRFERADITTAADLGRFDIVHAHQVLLHLTEPVEALRRMLKLAKPGGVVAARDTDYAAAFWWPADPRLDRWLEVYRAVAHGNGAEPDAGRRLLAWARAADARDVTPSASIWCHSTPEERAWWGGMWADRILNSRIAEQAVEGGHASAQDLRDISEAWRAWAADPDGWFAIPHGEILCRVAESG</sequence>
<dbReference type="Gene3D" id="3.40.50.150">
    <property type="entry name" value="Vaccinia Virus protein VP39"/>
    <property type="match status" value="1"/>
</dbReference>
<comment type="caution">
    <text evidence="2">The sequence shown here is derived from an EMBL/GenBank/DDBJ whole genome shotgun (WGS) entry which is preliminary data.</text>
</comment>
<proteinExistence type="predicted"/>
<accession>A0ABW5HL68</accession>
<name>A0ABW5HL68_9PSEU</name>
<evidence type="ECO:0000313" key="2">
    <source>
        <dbReference type="EMBL" id="MFD2473872.1"/>
    </source>
</evidence>
<dbReference type="PANTHER" id="PTHR43861:SF1">
    <property type="entry name" value="TRANS-ACONITATE 2-METHYLTRANSFERASE"/>
    <property type="match status" value="1"/>
</dbReference>
<dbReference type="EMBL" id="JBHUKS010000035">
    <property type="protein sequence ID" value="MFD2473872.1"/>
    <property type="molecule type" value="Genomic_DNA"/>
</dbReference>
<dbReference type="CDD" id="cd02440">
    <property type="entry name" value="AdoMet_MTases"/>
    <property type="match status" value="1"/>
</dbReference>
<dbReference type="GO" id="GO:0032259">
    <property type="term" value="P:methylation"/>
    <property type="evidence" value="ECO:0007669"/>
    <property type="project" value="UniProtKB-KW"/>
</dbReference>
<evidence type="ECO:0000313" key="3">
    <source>
        <dbReference type="Proteomes" id="UP001597483"/>
    </source>
</evidence>
<dbReference type="InterPro" id="IPR029063">
    <property type="entry name" value="SAM-dependent_MTases_sf"/>
</dbReference>
<keyword evidence="3" id="KW-1185">Reference proteome</keyword>
<dbReference type="InterPro" id="IPR025714">
    <property type="entry name" value="Methyltranfer_dom"/>
</dbReference>
<dbReference type="Proteomes" id="UP001597483">
    <property type="component" value="Unassembled WGS sequence"/>
</dbReference>
<dbReference type="Pfam" id="PF13847">
    <property type="entry name" value="Methyltransf_31"/>
    <property type="match status" value="1"/>
</dbReference>
<dbReference type="SUPFAM" id="SSF53335">
    <property type="entry name" value="S-adenosyl-L-methionine-dependent methyltransferases"/>
    <property type="match status" value="1"/>
</dbReference>
<dbReference type="GO" id="GO:0008168">
    <property type="term" value="F:methyltransferase activity"/>
    <property type="evidence" value="ECO:0007669"/>
    <property type="project" value="UniProtKB-KW"/>
</dbReference>